<dbReference type="Proteomes" id="UP000262073">
    <property type="component" value="Chromosome"/>
</dbReference>
<keyword evidence="2" id="KW-1185">Reference proteome</keyword>
<accession>A0A346NIM0</accession>
<protein>
    <submittedName>
        <fullName evidence="1">Uncharacterized protein</fullName>
    </submittedName>
</protein>
<gene>
    <name evidence="1" type="ORF">D0Y50_02735</name>
</gene>
<dbReference type="KEGG" id="salm:D0Y50_02735"/>
<dbReference type="EMBL" id="CP031769">
    <property type="protein sequence ID" value="AXR05377.1"/>
    <property type="molecule type" value="Genomic_DNA"/>
</dbReference>
<organism evidence="1 2">
    <name type="scientific">Salinimonas sediminis</name>
    <dbReference type="NCBI Taxonomy" id="2303538"/>
    <lineage>
        <taxon>Bacteria</taxon>
        <taxon>Pseudomonadati</taxon>
        <taxon>Pseudomonadota</taxon>
        <taxon>Gammaproteobacteria</taxon>
        <taxon>Alteromonadales</taxon>
        <taxon>Alteromonadaceae</taxon>
        <taxon>Alteromonas/Salinimonas group</taxon>
        <taxon>Salinimonas</taxon>
    </lineage>
</organism>
<dbReference type="OrthoDB" id="6336011at2"/>
<evidence type="ECO:0000313" key="1">
    <source>
        <dbReference type="EMBL" id="AXR05377.1"/>
    </source>
</evidence>
<proteinExistence type="predicted"/>
<reference evidence="1 2" key="1">
    <citation type="submission" date="2018-08" db="EMBL/GenBank/DDBJ databases">
        <title>Salinimonas sediminis sp. nov., a piezophilic bacterium isolated from a deep-sea sediment sample from the New Britain Trench.</title>
        <authorList>
            <person name="Cao J."/>
        </authorList>
    </citation>
    <scope>NUCLEOTIDE SEQUENCE [LARGE SCALE GENOMIC DNA]</scope>
    <source>
        <strain evidence="1 2">N102</strain>
    </source>
</reference>
<name>A0A346NIM0_9ALTE</name>
<evidence type="ECO:0000313" key="2">
    <source>
        <dbReference type="Proteomes" id="UP000262073"/>
    </source>
</evidence>
<dbReference type="RefSeq" id="WP_108565505.1">
    <property type="nucleotide sequence ID" value="NZ_CP031769.1"/>
</dbReference>
<dbReference type="AlphaFoldDB" id="A0A346NIM0"/>
<sequence>MGRWLIILVEIGALILLLRMPVIQGWLGDTQDTLSHWLHIIEVWPDQRKLARFNDEIAPWYQTLRPYQQTYLTDVLKNRDNVNLFYQRFCAHPAQNPYINGATLTYFCQQLGEAGLLFKPKR</sequence>